<keyword evidence="3" id="KW-1185">Reference proteome</keyword>
<evidence type="ECO:0000256" key="1">
    <source>
        <dbReference type="SAM" id="MobiDB-lite"/>
    </source>
</evidence>
<gene>
    <name evidence="2" type="ORF">BcabD6B2_47970</name>
</gene>
<protein>
    <submittedName>
        <fullName evidence="2">Uncharacterized protein</fullName>
    </submittedName>
</protein>
<dbReference type="Proteomes" id="UP001497744">
    <property type="component" value="Unassembled WGS sequence"/>
</dbReference>
<name>A0AAV4LYQ0_BABCB</name>
<sequence>MIGKSAISFSTSLSVSYRFLETFMSSSDRFLANLVGKQVVGNPSVLLRILQQPPHVPPHAQVPQLVVHERRHAPRAAHDSRVRVLQRQEGAPEPVEAQRQEPVDVPRVRVRQSLQLGGDLREEEEEDEPPLRRHLPRVVDYVLVRRAHQYRRKAAHQLLHQRRQLPDPRLRLQVHQRRRHVVQPLPVAHVVHHAERQKRLLHQIRVPRVAQPLLPRHVQLDGVQVQVFASERVVSIFLDRHAHPLQLRRPPPLHPEDTEPSPFGREELLQQQAESASYNSVTPAATPLSILRRFQRATAVQIPSSHHPTLSGGSQHTYRAQHPFFTASMSATHPRRHGATPPCAASVHCSQRCSNSSIFASLCILSLAAAMCSRGKCAAATHPAPTPVPPHARSLSRPL</sequence>
<evidence type="ECO:0000313" key="2">
    <source>
        <dbReference type="EMBL" id="GIX65362.1"/>
    </source>
</evidence>
<evidence type="ECO:0000313" key="3">
    <source>
        <dbReference type="Proteomes" id="UP001497744"/>
    </source>
</evidence>
<dbReference type="RefSeq" id="XP_067717431.1">
    <property type="nucleotide sequence ID" value="XM_067861330.1"/>
</dbReference>
<dbReference type="EMBL" id="BPLF01000004">
    <property type="protein sequence ID" value="GIX65362.1"/>
    <property type="molecule type" value="Genomic_DNA"/>
</dbReference>
<dbReference type="GeneID" id="94196843"/>
<feature type="region of interest" description="Disordered" evidence="1">
    <location>
        <begin position="70"/>
        <end position="104"/>
    </location>
</feature>
<organism evidence="2 3">
    <name type="scientific">Babesia caballi</name>
    <dbReference type="NCBI Taxonomy" id="5871"/>
    <lineage>
        <taxon>Eukaryota</taxon>
        <taxon>Sar</taxon>
        <taxon>Alveolata</taxon>
        <taxon>Apicomplexa</taxon>
        <taxon>Aconoidasida</taxon>
        <taxon>Piroplasmida</taxon>
        <taxon>Babesiidae</taxon>
        <taxon>Babesia</taxon>
    </lineage>
</organism>
<accession>A0AAV4LYQ0</accession>
<comment type="caution">
    <text evidence="2">The sequence shown here is derived from an EMBL/GenBank/DDBJ whole genome shotgun (WGS) entry which is preliminary data.</text>
</comment>
<feature type="region of interest" description="Disordered" evidence="1">
    <location>
        <begin position="380"/>
        <end position="399"/>
    </location>
</feature>
<dbReference type="AlphaFoldDB" id="A0AAV4LYQ0"/>
<reference evidence="2 3" key="1">
    <citation type="submission" date="2021-06" db="EMBL/GenBank/DDBJ databases">
        <title>Genome sequence of Babesia caballi.</title>
        <authorList>
            <person name="Yamagishi J."/>
            <person name="Kidaka T."/>
            <person name="Ochi A."/>
        </authorList>
    </citation>
    <scope>NUCLEOTIDE SEQUENCE [LARGE SCALE GENOMIC DNA]</scope>
    <source>
        <strain evidence="2">USDA-D6B2</strain>
    </source>
</reference>
<proteinExistence type="predicted"/>